<gene>
    <name evidence="4" type="ORF">CK503_00300</name>
</gene>
<feature type="chain" id="PRO_5012765025" description="Outer membrane protein beta-barrel domain-containing protein" evidence="2">
    <location>
        <begin position="25"/>
        <end position="184"/>
    </location>
</feature>
<protein>
    <recommendedName>
        <fullName evidence="3">Outer membrane protein beta-barrel domain-containing protein</fullName>
    </recommendedName>
</protein>
<evidence type="ECO:0000256" key="1">
    <source>
        <dbReference type="ARBA" id="ARBA00022729"/>
    </source>
</evidence>
<organism evidence="4 5">
    <name type="scientific">Fodinibius salipaludis</name>
    <dbReference type="NCBI Taxonomy" id="2032627"/>
    <lineage>
        <taxon>Bacteria</taxon>
        <taxon>Pseudomonadati</taxon>
        <taxon>Balneolota</taxon>
        <taxon>Balneolia</taxon>
        <taxon>Balneolales</taxon>
        <taxon>Balneolaceae</taxon>
        <taxon>Fodinibius</taxon>
    </lineage>
</organism>
<name>A0A2A2GDC3_9BACT</name>
<dbReference type="Proteomes" id="UP000218831">
    <property type="component" value="Unassembled WGS sequence"/>
</dbReference>
<dbReference type="RefSeq" id="WP_095604786.1">
    <property type="nucleotide sequence ID" value="NZ_NSKE01000001.1"/>
</dbReference>
<reference evidence="4 5" key="1">
    <citation type="submission" date="2017-08" db="EMBL/GenBank/DDBJ databases">
        <title>Aliifodinibius alkalisoli sp. nov., isolated from saline alkaline soil.</title>
        <authorList>
            <person name="Liu D."/>
            <person name="Zhang G."/>
        </authorList>
    </citation>
    <scope>NUCLEOTIDE SEQUENCE [LARGE SCALE GENOMIC DNA]</scope>
    <source>
        <strain evidence="4 5">WN023</strain>
    </source>
</reference>
<dbReference type="AlphaFoldDB" id="A0A2A2GDC3"/>
<feature type="signal peptide" evidence="2">
    <location>
        <begin position="1"/>
        <end position="24"/>
    </location>
</feature>
<dbReference type="Pfam" id="PF13505">
    <property type="entry name" value="OMP_b-brl"/>
    <property type="match status" value="1"/>
</dbReference>
<dbReference type="InterPro" id="IPR027385">
    <property type="entry name" value="Beta-barrel_OMP"/>
</dbReference>
<sequence length="184" mass="19351">MKRTIKLALVLFTLIFAYSTSAQAQDFKVGAGLAFGSGVGYSGDLDNDLGLRVDGYYGITPEIRIGGDFTFYLPKSVEQTTFGGTTIETTSTVWELNLNGHYIFYDEDNLSIYGLGGINITGLSTESEGGGSSQSNSNSEAGLNLGGGLDYGMDFGTIFGEVKLGNLGGDADQFVIGAGLRFGL</sequence>
<keyword evidence="5" id="KW-1185">Reference proteome</keyword>
<feature type="domain" description="Outer membrane protein beta-barrel" evidence="3">
    <location>
        <begin position="10"/>
        <end position="182"/>
    </location>
</feature>
<dbReference type="OrthoDB" id="1163183at2"/>
<dbReference type="InterPro" id="IPR011250">
    <property type="entry name" value="OMP/PagP_B-barrel"/>
</dbReference>
<dbReference type="SUPFAM" id="SSF56925">
    <property type="entry name" value="OMPA-like"/>
    <property type="match status" value="1"/>
</dbReference>
<evidence type="ECO:0000256" key="2">
    <source>
        <dbReference type="SAM" id="SignalP"/>
    </source>
</evidence>
<comment type="caution">
    <text evidence="4">The sequence shown here is derived from an EMBL/GenBank/DDBJ whole genome shotgun (WGS) entry which is preliminary data.</text>
</comment>
<evidence type="ECO:0000313" key="4">
    <source>
        <dbReference type="EMBL" id="PAU95541.1"/>
    </source>
</evidence>
<evidence type="ECO:0000313" key="5">
    <source>
        <dbReference type="Proteomes" id="UP000218831"/>
    </source>
</evidence>
<dbReference type="EMBL" id="NSKE01000001">
    <property type="protein sequence ID" value="PAU95541.1"/>
    <property type="molecule type" value="Genomic_DNA"/>
</dbReference>
<accession>A0A2A2GDC3</accession>
<dbReference type="Gene3D" id="2.40.160.20">
    <property type="match status" value="1"/>
</dbReference>
<keyword evidence="1 2" id="KW-0732">Signal</keyword>
<proteinExistence type="predicted"/>
<evidence type="ECO:0000259" key="3">
    <source>
        <dbReference type="Pfam" id="PF13505"/>
    </source>
</evidence>